<dbReference type="PROSITE" id="PS00798">
    <property type="entry name" value="ALDOKETO_REDUCTASE_1"/>
    <property type="match status" value="1"/>
</dbReference>
<dbReference type="InterPro" id="IPR020471">
    <property type="entry name" value="AKR"/>
</dbReference>
<dbReference type="GO" id="GO:0016616">
    <property type="term" value="F:oxidoreductase activity, acting on the CH-OH group of donors, NAD or NADP as acceptor"/>
    <property type="evidence" value="ECO:0007669"/>
    <property type="project" value="UniProtKB-ARBA"/>
</dbReference>
<dbReference type="PRINTS" id="PR00069">
    <property type="entry name" value="ALDKETRDTASE"/>
</dbReference>
<evidence type="ECO:0000256" key="6">
    <source>
        <dbReference type="PIRSR" id="PIRSR000097-3"/>
    </source>
</evidence>
<feature type="site" description="Lowers pKa of active site Tyr" evidence="6">
    <location>
        <position position="78"/>
    </location>
</feature>
<evidence type="ECO:0000256" key="3">
    <source>
        <dbReference type="ARBA" id="ARBA00023002"/>
    </source>
</evidence>
<dbReference type="InterPro" id="IPR036812">
    <property type="entry name" value="NAD(P)_OxRdtase_dom_sf"/>
</dbReference>
<dbReference type="Proteomes" id="UP001519460">
    <property type="component" value="Unassembled WGS sequence"/>
</dbReference>
<dbReference type="InterPro" id="IPR023210">
    <property type="entry name" value="NADP_OxRdtase_dom"/>
</dbReference>
<comment type="similarity">
    <text evidence="1">Belongs to the aldo/keto reductase family.</text>
</comment>
<sequence length="289" mass="32112">MKCVKLNTGSSMPLIGLGTFKIRGSNTVDEVLEAALSAGYRLIDTASVYRNEEDIGNSLKVLLPKHGLTREDVFITSKLAPRDQGAGACRAACLQSIARLQCTYLDLFLIHWPGTQKLRPEDPRHRENRLGSWTDMEQLLAEGKVKAIGVSNFLERHLKDLVASCKTVPAVLQTEFHPHLIQQDELDWCGKYDVHLQAYSSLGTSAADNKLLSDPVVRKIAGDLDKTPAQVLLRWAIQQGIGVLPKSTNPQHIKENIDIFDFSLTEEDMSRLTGLHTGTHYCWNPDSVV</sequence>
<dbReference type="Gene3D" id="3.20.20.100">
    <property type="entry name" value="NADP-dependent oxidoreductase domain"/>
    <property type="match status" value="1"/>
</dbReference>
<dbReference type="CDD" id="cd19136">
    <property type="entry name" value="AKR_DrGR-like"/>
    <property type="match status" value="1"/>
</dbReference>
<name>A0ABD0LN88_9CAEN</name>
<accession>A0ABD0LN88</accession>
<protein>
    <recommendedName>
        <fullName evidence="7">NADP-dependent oxidoreductase domain-containing protein</fullName>
    </recommendedName>
</protein>
<dbReference type="PANTHER" id="PTHR43827">
    <property type="entry name" value="2,5-DIKETO-D-GLUCONIC ACID REDUCTASE"/>
    <property type="match status" value="1"/>
</dbReference>
<evidence type="ECO:0000313" key="9">
    <source>
        <dbReference type="Proteomes" id="UP001519460"/>
    </source>
</evidence>
<evidence type="ECO:0000256" key="2">
    <source>
        <dbReference type="ARBA" id="ARBA00022857"/>
    </source>
</evidence>
<organism evidence="8 9">
    <name type="scientific">Batillaria attramentaria</name>
    <dbReference type="NCBI Taxonomy" id="370345"/>
    <lineage>
        <taxon>Eukaryota</taxon>
        <taxon>Metazoa</taxon>
        <taxon>Spiralia</taxon>
        <taxon>Lophotrochozoa</taxon>
        <taxon>Mollusca</taxon>
        <taxon>Gastropoda</taxon>
        <taxon>Caenogastropoda</taxon>
        <taxon>Sorbeoconcha</taxon>
        <taxon>Cerithioidea</taxon>
        <taxon>Batillariidae</taxon>
        <taxon>Batillaria</taxon>
    </lineage>
</organism>
<evidence type="ECO:0000259" key="7">
    <source>
        <dbReference type="Pfam" id="PF00248"/>
    </source>
</evidence>
<dbReference type="SUPFAM" id="SSF51430">
    <property type="entry name" value="NAD(P)-linked oxidoreductase"/>
    <property type="match status" value="1"/>
</dbReference>
<evidence type="ECO:0000256" key="4">
    <source>
        <dbReference type="PIRSR" id="PIRSR000097-1"/>
    </source>
</evidence>
<dbReference type="Pfam" id="PF00248">
    <property type="entry name" value="Aldo_ket_red"/>
    <property type="match status" value="1"/>
</dbReference>
<dbReference type="FunFam" id="3.20.20.100:FF:000015">
    <property type="entry name" value="Oxidoreductase, aldo/keto reductase family"/>
    <property type="match status" value="1"/>
</dbReference>
<dbReference type="PANTHER" id="PTHR43827:SF3">
    <property type="entry name" value="NADP-DEPENDENT OXIDOREDUCTASE DOMAIN-CONTAINING PROTEIN"/>
    <property type="match status" value="1"/>
</dbReference>
<feature type="binding site" evidence="5">
    <location>
        <position position="111"/>
    </location>
    <ligand>
        <name>substrate</name>
    </ligand>
</feature>
<dbReference type="PROSITE" id="PS00062">
    <property type="entry name" value="ALDOKETO_REDUCTASE_2"/>
    <property type="match status" value="1"/>
</dbReference>
<dbReference type="EMBL" id="JACVVK020000035">
    <property type="protein sequence ID" value="KAK7500797.1"/>
    <property type="molecule type" value="Genomic_DNA"/>
</dbReference>
<reference evidence="8 9" key="1">
    <citation type="journal article" date="2023" name="Sci. Data">
        <title>Genome assembly of the Korean intertidal mud-creeper Batillaria attramentaria.</title>
        <authorList>
            <person name="Patra A.K."/>
            <person name="Ho P.T."/>
            <person name="Jun S."/>
            <person name="Lee S.J."/>
            <person name="Kim Y."/>
            <person name="Won Y.J."/>
        </authorList>
    </citation>
    <scope>NUCLEOTIDE SEQUENCE [LARGE SCALE GENOMIC DNA]</scope>
    <source>
        <strain evidence="8">Wonlab-2016</strain>
    </source>
</reference>
<keyword evidence="3" id="KW-0560">Oxidoreductase</keyword>
<evidence type="ECO:0000313" key="8">
    <source>
        <dbReference type="EMBL" id="KAK7500797.1"/>
    </source>
</evidence>
<dbReference type="InterPro" id="IPR018170">
    <property type="entry name" value="Aldo/ket_reductase_CS"/>
</dbReference>
<feature type="domain" description="NADP-dependent oxidoreductase" evidence="7">
    <location>
        <begin position="15"/>
        <end position="274"/>
    </location>
</feature>
<gene>
    <name evidence="8" type="ORF">BaRGS_00008041</name>
</gene>
<proteinExistence type="inferred from homology"/>
<dbReference type="PIRSF" id="PIRSF000097">
    <property type="entry name" value="AKR"/>
    <property type="match status" value="1"/>
</dbReference>
<evidence type="ECO:0000256" key="1">
    <source>
        <dbReference type="ARBA" id="ARBA00007905"/>
    </source>
</evidence>
<feature type="active site" description="Proton donor" evidence="4">
    <location>
        <position position="49"/>
    </location>
</feature>
<comment type="caution">
    <text evidence="8">The sequence shown here is derived from an EMBL/GenBank/DDBJ whole genome shotgun (WGS) entry which is preliminary data.</text>
</comment>
<keyword evidence="9" id="KW-1185">Reference proteome</keyword>
<keyword evidence="2" id="KW-0521">NADP</keyword>
<dbReference type="AlphaFoldDB" id="A0ABD0LN88"/>
<evidence type="ECO:0000256" key="5">
    <source>
        <dbReference type="PIRSR" id="PIRSR000097-2"/>
    </source>
</evidence>